<keyword evidence="6 8" id="KW-0456">Lyase</keyword>
<dbReference type="NCBIfam" id="TIGR01182">
    <property type="entry name" value="eda"/>
    <property type="match status" value="1"/>
</dbReference>
<evidence type="ECO:0000256" key="4">
    <source>
        <dbReference type="ARBA" id="ARBA00011233"/>
    </source>
</evidence>
<dbReference type="PROSITE" id="PS00159">
    <property type="entry name" value="ALDOLASE_KDPG_KHG_1"/>
    <property type="match status" value="1"/>
</dbReference>
<dbReference type="RefSeq" id="WP_315571873.1">
    <property type="nucleotide sequence ID" value="NZ_CP118868.1"/>
</dbReference>
<dbReference type="EMBL" id="CP118868">
    <property type="protein sequence ID" value="WEG35766.1"/>
    <property type="molecule type" value="Genomic_DNA"/>
</dbReference>
<dbReference type="EC" id="4.1.2.14" evidence="5"/>
<name>A0ABY8C574_9FIRM</name>
<dbReference type="GO" id="GO:0008675">
    <property type="term" value="F:2-dehydro-3-deoxy-phosphogluconate aldolase activity"/>
    <property type="evidence" value="ECO:0007669"/>
    <property type="project" value="UniProtKB-EC"/>
</dbReference>
<organism evidence="8 9">
    <name type="scientific">Amygdalobacter indicium</name>
    <dbReference type="NCBI Taxonomy" id="3029272"/>
    <lineage>
        <taxon>Bacteria</taxon>
        <taxon>Bacillati</taxon>
        <taxon>Bacillota</taxon>
        <taxon>Clostridia</taxon>
        <taxon>Eubacteriales</taxon>
        <taxon>Oscillospiraceae</taxon>
        <taxon>Amygdalobacter</taxon>
    </lineage>
</organism>
<comment type="pathway">
    <text evidence="2">Carbohydrate acid metabolism; 2-dehydro-3-deoxy-D-gluconate degradation; D-glyceraldehyde 3-phosphate and pyruvate from 2-dehydro-3-deoxy-D-gluconate: step 2/2.</text>
</comment>
<dbReference type="SUPFAM" id="SSF51569">
    <property type="entry name" value="Aldolase"/>
    <property type="match status" value="1"/>
</dbReference>
<dbReference type="InterPro" id="IPR031337">
    <property type="entry name" value="KDPG/KHG_AS_1"/>
</dbReference>
<dbReference type="NCBIfam" id="NF004325">
    <property type="entry name" value="PRK05718.1"/>
    <property type="match status" value="1"/>
</dbReference>
<evidence type="ECO:0000313" key="8">
    <source>
        <dbReference type="EMBL" id="WEG35766.1"/>
    </source>
</evidence>
<proteinExistence type="inferred from homology"/>
<dbReference type="CDD" id="cd00452">
    <property type="entry name" value="KDPG_aldolase"/>
    <property type="match status" value="1"/>
</dbReference>
<evidence type="ECO:0000256" key="6">
    <source>
        <dbReference type="ARBA" id="ARBA00023239"/>
    </source>
</evidence>
<dbReference type="Gene3D" id="3.20.20.70">
    <property type="entry name" value="Aldolase class I"/>
    <property type="match status" value="1"/>
</dbReference>
<evidence type="ECO:0000256" key="7">
    <source>
        <dbReference type="ARBA" id="ARBA00023277"/>
    </source>
</evidence>
<evidence type="ECO:0000256" key="1">
    <source>
        <dbReference type="ARBA" id="ARBA00000654"/>
    </source>
</evidence>
<comment type="catalytic activity">
    <reaction evidence="1">
        <text>2-dehydro-3-deoxy-6-phospho-D-gluconate = D-glyceraldehyde 3-phosphate + pyruvate</text>
        <dbReference type="Rhea" id="RHEA:17089"/>
        <dbReference type="ChEBI" id="CHEBI:15361"/>
        <dbReference type="ChEBI" id="CHEBI:57569"/>
        <dbReference type="ChEBI" id="CHEBI:59776"/>
        <dbReference type="EC" id="4.1.2.14"/>
    </reaction>
</comment>
<keyword evidence="7" id="KW-0119">Carbohydrate metabolism</keyword>
<comment type="similarity">
    <text evidence="3">Belongs to the KHG/KDPG aldolase family.</text>
</comment>
<evidence type="ECO:0000256" key="2">
    <source>
        <dbReference type="ARBA" id="ARBA00004736"/>
    </source>
</evidence>
<comment type="subunit">
    <text evidence="4">Homotrimer.</text>
</comment>
<dbReference type="InterPro" id="IPR013785">
    <property type="entry name" value="Aldolase_TIM"/>
</dbReference>
<sequence>MSALDKLKINGIIPVVVINDAKKAEKLAKAVIAGGLNCLEITLRTEAAIDAIRLIKDKYPNLIIGAGTVLTKAQLNTALSAGADFIVSPAVNEELIEYCVQNDIDIYPGCSTPTDIAASIKYGLKTLKFYPCELSGGLKALRSFASTYPDIKFIPTGGINANNVADYLLEKNVVACGGSWLVPSNLIDEEDFSKIEELVKAAVYAMFGFKLAHVGINCNFLDEAKNVANKFEDIFGFSQNENPGSIFAGGYIEVLKKPFLGEKGHIAIGTHSIERAKAYLESRGTKFDEKTISYDSSGALRTIYMQSEIGGFAVHLLRLPKERE</sequence>
<keyword evidence="9" id="KW-1185">Reference proteome</keyword>
<dbReference type="Proteomes" id="UP001220478">
    <property type="component" value="Chromosome"/>
</dbReference>
<reference evidence="8 9" key="1">
    <citation type="submission" date="2023-02" db="EMBL/GenBank/DDBJ databases">
        <title>Novel Oscillospiraceae bacterial genomes.</title>
        <authorList>
            <person name="Srinivasan S."/>
            <person name="Austin M.N."/>
            <person name="Fiedler T.L."/>
            <person name="Strenk S.M."/>
            <person name="Agnew K.J."/>
            <person name="Nagana Gowda G.A."/>
            <person name="Raftery D."/>
            <person name="Beamer M.A."/>
            <person name="Achilles S.L."/>
            <person name="Wiesenfeld H.C."/>
            <person name="Fredricks D.N."/>
            <person name="Hillier S.L."/>
        </authorList>
    </citation>
    <scope>NUCLEOTIDE SEQUENCE [LARGE SCALE GENOMIC DNA]</scope>
    <source>
        <strain evidence="8 9">CHIC02 1186E3-8</strain>
    </source>
</reference>
<gene>
    <name evidence="8" type="primary">eda</name>
    <name evidence="8" type="ORF">PYS61_00975</name>
</gene>
<evidence type="ECO:0000256" key="3">
    <source>
        <dbReference type="ARBA" id="ARBA00006906"/>
    </source>
</evidence>
<accession>A0ABY8C574</accession>
<evidence type="ECO:0000256" key="5">
    <source>
        <dbReference type="ARBA" id="ARBA00013063"/>
    </source>
</evidence>
<dbReference type="PANTHER" id="PTHR30246">
    <property type="entry name" value="2-KETO-3-DEOXY-6-PHOSPHOGLUCONATE ALDOLASE"/>
    <property type="match status" value="1"/>
</dbReference>
<dbReference type="PANTHER" id="PTHR30246:SF1">
    <property type="entry name" value="2-DEHYDRO-3-DEOXY-6-PHOSPHOGALACTONATE ALDOLASE-RELATED"/>
    <property type="match status" value="1"/>
</dbReference>
<protein>
    <recommendedName>
        <fullName evidence="5">2-dehydro-3-deoxy-phosphogluconate aldolase</fullName>
        <ecNumber evidence="5">4.1.2.14</ecNumber>
    </recommendedName>
</protein>
<dbReference type="InterPro" id="IPR000887">
    <property type="entry name" value="Aldlse_KDPG_KHG"/>
</dbReference>
<dbReference type="GO" id="GO:0008700">
    <property type="term" value="F:(R,S)-4-hydroxy-2-oxoglutarate aldolase activity"/>
    <property type="evidence" value="ECO:0007669"/>
    <property type="project" value="UniProtKB-EC"/>
</dbReference>
<evidence type="ECO:0000313" key="9">
    <source>
        <dbReference type="Proteomes" id="UP001220478"/>
    </source>
</evidence>
<dbReference type="Pfam" id="PF01081">
    <property type="entry name" value="Aldolase"/>
    <property type="match status" value="1"/>
</dbReference>